<evidence type="ECO:0000313" key="3">
    <source>
        <dbReference type="Proteomes" id="UP000199601"/>
    </source>
</evidence>
<proteinExistence type="predicted"/>
<evidence type="ECO:0000313" key="2">
    <source>
        <dbReference type="EMBL" id="CQD22257.1"/>
    </source>
</evidence>
<evidence type="ECO:0008006" key="4">
    <source>
        <dbReference type="Google" id="ProtNLM"/>
    </source>
</evidence>
<gene>
    <name evidence="2" type="ORF">BN000_05547</name>
</gene>
<keyword evidence="1" id="KW-0812">Transmembrane</keyword>
<feature type="transmembrane region" description="Helical" evidence="1">
    <location>
        <begin position="202"/>
        <end position="223"/>
    </location>
</feature>
<dbReference type="RefSeq" id="WP_141659289.1">
    <property type="nucleotide sequence ID" value="NZ_CTEC01000002.1"/>
</dbReference>
<evidence type="ECO:0000256" key="1">
    <source>
        <dbReference type="SAM" id="Phobius"/>
    </source>
</evidence>
<feature type="transmembrane region" description="Helical" evidence="1">
    <location>
        <begin position="25"/>
        <end position="48"/>
    </location>
</feature>
<protein>
    <recommendedName>
        <fullName evidence="4">Transmembrane protein</fullName>
    </recommendedName>
</protein>
<feature type="transmembrane region" description="Helical" evidence="1">
    <location>
        <begin position="160"/>
        <end position="182"/>
    </location>
</feature>
<sequence length="236" mass="25332">MTVARCPPVAEDMPIVDGPLLLQEFFRYVGAPSCVISVLSIAFTYKYWRDFAVRARNTADRLHDVVERKTAASVRQAVILILSQAICVGVSYSLSMLWAGGFTQILSNAGAHDASVKQVLGVVISYNWWNTTTRWVVVAVTFGAIAMNVALAADFWILKPLLLVTIGLSLLLLGSAIVYGFIGAITIHSSVIDERQASAASLTHALLSAVGAVAAFTAAYTAGELSHFATGHRLFD</sequence>
<name>A0A0U1DSX6_9MYCO</name>
<dbReference type="EMBL" id="CTEC01000002">
    <property type="protein sequence ID" value="CQD22257.1"/>
    <property type="molecule type" value="Genomic_DNA"/>
</dbReference>
<feature type="transmembrane region" description="Helical" evidence="1">
    <location>
        <begin position="135"/>
        <end position="153"/>
    </location>
</feature>
<keyword evidence="1" id="KW-0472">Membrane</keyword>
<organism evidence="2 3">
    <name type="scientific">Mycobacterium europaeum</name>
    <dbReference type="NCBI Taxonomy" id="761804"/>
    <lineage>
        <taxon>Bacteria</taxon>
        <taxon>Bacillati</taxon>
        <taxon>Actinomycetota</taxon>
        <taxon>Actinomycetes</taxon>
        <taxon>Mycobacteriales</taxon>
        <taxon>Mycobacteriaceae</taxon>
        <taxon>Mycobacterium</taxon>
        <taxon>Mycobacterium simiae complex</taxon>
    </lineage>
</organism>
<keyword evidence="1" id="KW-1133">Transmembrane helix</keyword>
<reference evidence="3" key="1">
    <citation type="submission" date="2015-03" db="EMBL/GenBank/DDBJ databases">
        <authorList>
            <person name="Urmite Genomes"/>
        </authorList>
    </citation>
    <scope>NUCLEOTIDE SEQUENCE [LARGE SCALE GENOMIC DNA]</scope>
    <source>
        <strain evidence="3">CSUR P1344</strain>
    </source>
</reference>
<keyword evidence="3" id="KW-1185">Reference proteome</keyword>
<dbReference type="Proteomes" id="UP000199601">
    <property type="component" value="Unassembled WGS sequence"/>
</dbReference>
<feature type="transmembrane region" description="Helical" evidence="1">
    <location>
        <begin position="77"/>
        <end position="99"/>
    </location>
</feature>
<dbReference type="AlphaFoldDB" id="A0A0U1DSX6"/>
<accession>A0A0U1DSX6</accession>